<name>A0A4R5DBK7_9BACT</name>
<dbReference type="AlphaFoldDB" id="A0A4R5DBK7"/>
<dbReference type="EMBL" id="SMFL01000013">
    <property type="protein sequence ID" value="TDE11059.1"/>
    <property type="molecule type" value="Genomic_DNA"/>
</dbReference>
<evidence type="ECO:0000313" key="2">
    <source>
        <dbReference type="EMBL" id="TDE11059.1"/>
    </source>
</evidence>
<gene>
    <name evidence="2" type="ORF">E0F88_26550</name>
</gene>
<proteinExistence type="predicted"/>
<evidence type="ECO:0008006" key="4">
    <source>
        <dbReference type="Google" id="ProtNLM"/>
    </source>
</evidence>
<keyword evidence="1" id="KW-0732">Signal</keyword>
<comment type="caution">
    <text evidence="2">The sequence shown here is derived from an EMBL/GenBank/DDBJ whole genome shotgun (WGS) entry which is preliminary data.</text>
</comment>
<feature type="signal peptide" evidence="1">
    <location>
        <begin position="1"/>
        <end position="22"/>
    </location>
</feature>
<protein>
    <recommendedName>
        <fullName evidence="4">Type 1 periplasmic binding fold superfamily protein</fullName>
    </recommendedName>
</protein>
<dbReference type="OrthoDB" id="713689at2"/>
<reference evidence="2 3" key="1">
    <citation type="submission" date="2019-03" db="EMBL/GenBank/DDBJ databases">
        <title>Dyadobacter AR-3-6 sp. nov., isolated from arctic soil.</title>
        <authorList>
            <person name="Chaudhary D.K."/>
        </authorList>
    </citation>
    <scope>NUCLEOTIDE SEQUENCE [LARGE SCALE GENOMIC DNA]</scope>
    <source>
        <strain evidence="2 3">AR-3-6</strain>
    </source>
</reference>
<organism evidence="2 3">
    <name type="scientific">Dyadobacter psychrotolerans</name>
    <dbReference type="NCBI Taxonomy" id="2541721"/>
    <lineage>
        <taxon>Bacteria</taxon>
        <taxon>Pseudomonadati</taxon>
        <taxon>Bacteroidota</taxon>
        <taxon>Cytophagia</taxon>
        <taxon>Cytophagales</taxon>
        <taxon>Spirosomataceae</taxon>
        <taxon>Dyadobacter</taxon>
    </lineage>
</organism>
<evidence type="ECO:0000256" key="1">
    <source>
        <dbReference type="SAM" id="SignalP"/>
    </source>
</evidence>
<keyword evidence="3" id="KW-1185">Reference proteome</keyword>
<dbReference type="RefSeq" id="WP_131961320.1">
    <property type="nucleotide sequence ID" value="NZ_SMFL01000013.1"/>
</dbReference>
<evidence type="ECO:0000313" key="3">
    <source>
        <dbReference type="Proteomes" id="UP000294850"/>
    </source>
</evidence>
<dbReference type="Proteomes" id="UP000294850">
    <property type="component" value="Unassembled WGS sequence"/>
</dbReference>
<accession>A0A4R5DBK7</accession>
<sequence>MKMNRKIIWMLLFGVATLFTQCKDSGAVVEPDDENELITSVTLKFAEQGTTNVSTFSYKDADGEGGNAPTKFDTITLKPNATYTLTIELLDESKSPVQDITKEVAEESDEHLFVYTATPASLLTYTYGDKDVNNFAIGLTGKAVTGVAGTGKLKIQLRHQPGSKNGTASPGSDDVNLDFDLKIQ</sequence>
<feature type="chain" id="PRO_5020291461" description="Type 1 periplasmic binding fold superfamily protein" evidence="1">
    <location>
        <begin position="23"/>
        <end position="184"/>
    </location>
</feature>